<accession>A0A0E9W6B7</accession>
<reference evidence="1" key="2">
    <citation type="journal article" date="2015" name="Fish Shellfish Immunol.">
        <title>Early steps in the European eel (Anguilla anguilla)-Vibrio vulnificus interaction in the gills: Role of the RtxA13 toxin.</title>
        <authorList>
            <person name="Callol A."/>
            <person name="Pajuelo D."/>
            <person name="Ebbesson L."/>
            <person name="Teles M."/>
            <person name="MacKenzie S."/>
            <person name="Amaro C."/>
        </authorList>
    </citation>
    <scope>NUCLEOTIDE SEQUENCE</scope>
</reference>
<proteinExistence type="predicted"/>
<name>A0A0E9W6B7_ANGAN</name>
<sequence length="24" mass="2916">MLIYFFQSSTMLIDSDNNCHIFLY</sequence>
<evidence type="ECO:0000313" key="1">
    <source>
        <dbReference type="EMBL" id="JAH85018.1"/>
    </source>
</evidence>
<protein>
    <submittedName>
        <fullName evidence="1">Uncharacterized protein</fullName>
    </submittedName>
</protein>
<dbReference type="AlphaFoldDB" id="A0A0E9W6B7"/>
<reference evidence="1" key="1">
    <citation type="submission" date="2014-11" db="EMBL/GenBank/DDBJ databases">
        <authorList>
            <person name="Amaro Gonzalez C."/>
        </authorList>
    </citation>
    <scope>NUCLEOTIDE SEQUENCE</scope>
</reference>
<organism evidence="1">
    <name type="scientific">Anguilla anguilla</name>
    <name type="common">European freshwater eel</name>
    <name type="synonym">Muraena anguilla</name>
    <dbReference type="NCBI Taxonomy" id="7936"/>
    <lineage>
        <taxon>Eukaryota</taxon>
        <taxon>Metazoa</taxon>
        <taxon>Chordata</taxon>
        <taxon>Craniata</taxon>
        <taxon>Vertebrata</taxon>
        <taxon>Euteleostomi</taxon>
        <taxon>Actinopterygii</taxon>
        <taxon>Neopterygii</taxon>
        <taxon>Teleostei</taxon>
        <taxon>Anguilliformes</taxon>
        <taxon>Anguillidae</taxon>
        <taxon>Anguilla</taxon>
    </lineage>
</organism>
<dbReference type="EMBL" id="GBXM01023559">
    <property type="protein sequence ID" value="JAH85018.1"/>
    <property type="molecule type" value="Transcribed_RNA"/>
</dbReference>